<accession>A0AAV4SDJ3</accession>
<dbReference type="Proteomes" id="UP001054837">
    <property type="component" value="Unassembled WGS sequence"/>
</dbReference>
<comment type="caution">
    <text evidence="2">The sequence shown here is derived from an EMBL/GenBank/DDBJ whole genome shotgun (WGS) entry which is preliminary data.</text>
</comment>
<evidence type="ECO:0000313" key="3">
    <source>
        <dbReference type="Proteomes" id="UP001054837"/>
    </source>
</evidence>
<dbReference type="EMBL" id="BPLQ01007714">
    <property type="protein sequence ID" value="GIY31735.1"/>
    <property type="molecule type" value="Genomic_DNA"/>
</dbReference>
<proteinExistence type="predicted"/>
<organism evidence="2 3">
    <name type="scientific">Caerostris darwini</name>
    <dbReference type="NCBI Taxonomy" id="1538125"/>
    <lineage>
        <taxon>Eukaryota</taxon>
        <taxon>Metazoa</taxon>
        <taxon>Ecdysozoa</taxon>
        <taxon>Arthropoda</taxon>
        <taxon>Chelicerata</taxon>
        <taxon>Arachnida</taxon>
        <taxon>Araneae</taxon>
        <taxon>Araneomorphae</taxon>
        <taxon>Entelegynae</taxon>
        <taxon>Araneoidea</taxon>
        <taxon>Araneidae</taxon>
        <taxon>Caerostris</taxon>
    </lineage>
</organism>
<dbReference type="AlphaFoldDB" id="A0AAV4SDJ3"/>
<evidence type="ECO:0000256" key="1">
    <source>
        <dbReference type="SAM" id="MobiDB-lite"/>
    </source>
</evidence>
<evidence type="ECO:0000313" key="2">
    <source>
        <dbReference type="EMBL" id="GIY31735.1"/>
    </source>
</evidence>
<gene>
    <name evidence="2" type="ORF">CDAR_400161</name>
</gene>
<reference evidence="2 3" key="1">
    <citation type="submission" date="2021-06" db="EMBL/GenBank/DDBJ databases">
        <title>Caerostris darwini draft genome.</title>
        <authorList>
            <person name="Kono N."/>
            <person name="Arakawa K."/>
        </authorList>
    </citation>
    <scope>NUCLEOTIDE SEQUENCE [LARGE SCALE GENOMIC DNA]</scope>
</reference>
<feature type="region of interest" description="Disordered" evidence="1">
    <location>
        <begin position="102"/>
        <end position="121"/>
    </location>
</feature>
<keyword evidence="3" id="KW-1185">Reference proteome</keyword>
<protein>
    <submittedName>
        <fullName evidence="2">Uncharacterized protein</fullName>
    </submittedName>
</protein>
<name>A0AAV4SDJ3_9ARAC</name>
<sequence length="121" mass="13617">MPQCRTFAAKHILQSPTRDIPLVQSLKKLSSAPSANLFHTNRKGLAEGVKRKSREIWRDYFSHQWTSVKNFRHPGINRDWNFGRLERLAGDGQLVEEMSPFSMPSGYANPPLLLGSPGKGA</sequence>